<dbReference type="eggNOG" id="COG2846">
    <property type="taxonomic scope" value="Bacteria"/>
</dbReference>
<evidence type="ECO:0000256" key="2">
    <source>
        <dbReference type="ARBA" id="ARBA00022490"/>
    </source>
</evidence>
<dbReference type="InterPro" id="IPR019903">
    <property type="entry name" value="RIC_family"/>
</dbReference>
<keyword evidence="2" id="KW-0963">Cytoplasm</keyword>
<evidence type="ECO:0000256" key="5">
    <source>
        <dbReference type="SAM" id="MobiDB-lite"/>
    </source>
</evidence>
<sequence length="213" mass="23262">MESASLTSVRLSSFFARVLSLNRFKDSTGGPGGASRHGPRAAGCPVPRRENPTMSSSDKVPHAVADLIAYILVRFHETHRSEVPELVAQARVLADAGVLPELADHLELMGEALEEHMFKEEMRLFPMMEQGGGTLIDLLLDDLEREHRAHEVSIARLEELLAQLPATPGAALLAAGCRKFVDDLLQHVAAEDGDLFLRFGPRRTTAVGRVVQP</sequence>
<dbReference type="KEGG" id="rge:RGE_07210"/>
<dbReference type="HOGENOM" id="CLU_1293517_0_0_4"/>
<dbReference type="CDD" id="cd12108">
    <property type="entry name" value="Hr-like"/>
    <property type="match status" value="1"/>
</dbReference>
<feature type="region of interest" description="Disordered" evidence="5">
    <location>
        <begin position="26"/>
        <end position="58"/>
    </location>
</feature>
<dbReference type="Gene3D" id="1.20.120.520">
    <property type="entry name" value="nmb1532 protein domain like"/>
    <property type="match status" value="1"/>
</dbReference>
<proteinExistence type="predicted"/>
<keyword evidence="4" id="KW-0408">Iron</keyword>
<dbReference type="InterPro" id="IPR012312">
    <property type="entry name" value="Hemerythrin-like"/>
</dbReference>
<reference evidence="7 8" key="1">
    <citation type="journal article" date="2012" name="J. Bacteriol.">
        <title>Complete genome sequence of phototrophic betaproteobacterium Rubrivivax gelatinosus IL144.</title>
        <authorList>
            <person name="Nagashima S."/>
            <person name="Kamimura A."/>
            <person name="Shimizu T."/>
            <person name="Nakamura-isaki S."/>
            <person name="Aono E."/>
            <person name="Sakamoto K."/>
            <person name="Ichikawa N."/>
            <person name="Nakazawa H."/>
            <person name="Sekine M."/>
            <person name="Yamazaki S."/>
            <person name="Fujita N."/>
            <person name="Shimada K."/>
            <person name="Hanada S."/>
            <person name="Nagashima K.V.P."/>
        </authorList>
    </citation>
    <scope>NUCLEOTIDE SEQUENCE [LARGE SCALE GENOMIC DNA]</scope>
    <source>
        <strain evidence="8">NBRC 100245 / IL144</strain>
    </source>
</reference>
<dbReference type="PATRIC" id="fig|983917.3.peg.701"/>
<evidence type="ECO:0000259" key="6">
    <source>
        <dbReference type="Pfam" id="PF01814"/>
    </source>
</evidence>
<dbReference type="PANTHER" id="PTHR36438:SF1">
    <property type="entry name" value="IRON-SULFUR CLUSTER REPAIR PROTEIN YTFE"/>
    <property type="match status" value="1"/>
</dbReference>
<keyword evidence="8" id="KW-1185">Reference proteome</keyword>
<feature type="domain" description="Hemerythrin-like" evidence="6">
    <location>
        <begin position="69"/>
        <end position="196"/>
    </location>
</feature>
<name>I0HM27_RUBGI</name>
<dbReference type="Pfam" id="PF01814">
    <property type="entry name" value="Hemerythrin"/>
    <property type="match status" value="1"/>
</dbReference>
<evidence type="ECO:0000313" key="7">
    <source>
        <dbReference type="EMBL" id="BAL94064.1"/>
    </source>
</evidence>
<evidence type="ECO:0000313" key="8">
    <source>
        <dbReference type="Proteomes" id="UP000007883"/>
    </source>
</evidence>
<dbReference type="AlphaFoldDB" id="I0HM27"/>
<evidence type="ECO:0000256" key="3">
    <source>
        <dbReference type="ARBA" id="ARBA00022723"/>
    </source>
</evidence>
<dbReference type="PANTHER" id="PTHR36438">
    <property type="entry name" value="IRON-SULFUR CLUSTER REPAIR PROTEIN YTFE"/>
    <property type="match status" value="1"/>
</dbReference>
<accession>I0HM27</accession>
<gene>
    <name evidence="7" type="primary">ytfE</name>
    <name evidence="7" type="ordered locus">RGE_07210</name>
</gene>
<protein>
    <submittedName>
        <fullName evidence="7">Regulator of cell morphogenesis and NO signaling</fullName>
    </submittedName>
</protein>
<keyword evidence="3" id="KW-0479">Metal-binding</keyword>
<comment type="subcellular location">
    <subcellularLocation>
        <location evidence="1">Cytoplasm</location>
    </subcellularLocation>
</comment>
<evidence type="ECO:0000256" key="1">
    <source>
        <dbReference type="ARBA" id="ARBA00004496"/>
    </source>
</evidence>
<evidence type="ECO:0000256" key="4">
    <source>
        <dbReference type="ARBA" id="ARBA00023004"/>
    </source>
</evidence>
<organism evidence="7 8">
    <name type="scientific">Rubrivivax gelatinosus (strain NBRC 100245 / IL144)</name>
    <dbReference type="NCBI Taxonomy" id="983917"/>
    <lineage>
        <taxon>Bacteria</taxon>
        <taxon>Pseudomonadati</taxon>
        <taxon>Pseudomonadota</taxon>
        <taxon>Betaproteobacteria</taxon>
        <taxon>Burkholderiales</taxon>
        <taxon>Sphaerotilaceae</taxon>
        <taxon>Rubrivivax</taxon>
    </lineage>
</organism>
<dbReference type="STRING" id="983917.RGE_07210"/>
<dbReference type="GO" id="GO:0046872">
    <property type="term" value="F:metal ion binding"/>
    <property type="evidence" value="ECO:0007669"/>
    <property type="project" value="UniProtKB-KW"/>
</dbReference>
<dbReference type="EMBL" id="AP012320">
    <property type="protein sequence ID" value="BAL94064.1"/>
    <property type="molecule type" value="Genomic_DNA"/>
</dbReference>
<dbReference type="Proteomes" id="UP000007883">
    <property type="component" value="Chromosome"/>
</dbReference>
<dbReference type="GO" id="GO:0005737">
    <property type="term" value="C:cytoplasm"/>
    <property type="evidence" value="ECO:0007669"/>
    <property type="project" value="UniProtKB-SubCell"/>
</dbReference>